<reference evidence="2 3" key="1">
    <citation type="journal article" date="2017" name="BMC Genomics">
        <title>Genomic analysis of methanogenic archaea reveals a shift towards energy conservation.</title>
        <authorList>
            <person name="Gilmore S.P."/>
            <person name="Henske J.K."/>
            <person name="Sexton J.A."/>
            <person name="Solomon K.V."/>
            <person name="Seppala S."/>
            <person name="Yoo J.I."/>
            <person name="Huyett L.M."/>
            <person name="Pressman A."/>
            <person name="Cogan J.Z."/>
            <person name="Kivenson V."/>
            <person name="Peng X."/>
            <person name="Tan Y."/>
            <person name="Valentine D.L."/>
            <person name="O'Malley M.A."/>
        </authorList>
    </citation>
    <scope>NUCLEOTIDE SEQUENCE [LARGE SCALE GENOMIC DNA]</scope>
    <source>
        <strain evidence="2 3">M.o.H.</strain>
    </source>
</reference>
<evidence type="ECO:0000256" key="1">
    <source>
        <dbReference type="SAM" id="MobiDB-lite"/>
    </source>
</evidence>
<dbReference type="OrthoDB" id="377305at2157"/>
<organism evidence="2 3">
    <name type="scientific">Methanobacterium bryantii</name>
    <dbReference type="NCBI Taxonomy" id="2161"/>
    <lineage>
        <taxon>Archaea</taxon>
        <taxon>Methanobacteriati</taxon>
        <taxon>Methanobacteriota</taxon>
        <taxon>Methanomada group</taxon>
        <taxon>Methanobacteria</taxon>
        <taxon>Methanobacteriales</taxon>
        <taxon>Methanobacteriaceae</taxon>
        <taxon>Methanobacterium</taxon>
    </lineage>
</organism>
<keyword evidence="3" id="KW-1185">Reference proteome</keyword>
<sequence length="128" mass="13160">MTFIVLAACSVATAQIIDPDPTNNEATASILAELLLLPGSGNLTIGGNASVLSPHQDPVQSQAQSQSQTSTIVNNNRLSNINANGAASNSSSTNNQVIRNINTFNPVIISTNSNSVGSITVRSANVNI</sequence>
<dbReference type="Proteomes" id="UP000217784">
    <property type="component" value="Unassembled WGS sequence"/>
</dbReference>
<dbReference type="AlphaFoldDB" id="A0A2A2H8Q6"/>
<dbReference type="RefSeq" id="WP_069583042.1">
    <property type="nucleotide sequence ID" value="NZ_LMVM01000002.1"/>
</dbReference>
<comment type="caution">
    <text evidence="2">The sequence shown here is derived from an EMBL/GenBank/DDBJ whole genome shotgun (WGS) entry which is preliminary data.</text>
</comment>
<protein>
    <submittedName>
        <fullName evidence="2">Uncharacterized protein</fullName>
    </submittedName>
</protein>
<evidence type="ECO:0000313" key="3">
    <source>
        <dbReference type="Proteomes" id="UP000217784"/>
    </source>
</evidence>
<feature type="compositionally biased region" description="Low complexity" evidence="1">
    <location>
        <begin position="60"/>
        <end position="71"/>
    </location>
</feature>
<gene>
    <name evidence="2" type="ORF">ASJ80_08155</name>
</gene>
<proteinExistence type="predicted"/>
<feature type="region of interest" description="Disordered" evidence="1">
    <location>
        <begin position="53"/>
        <end position="75"/>
    </location>
</feature>
<accession>A0A2A2H8Q6</accession>
<evidence type="ECO:0000313" key="2">
    <source>
        <dbReference type="EMBL" id="PAV05696.1"/>
    </source>
</evidence>
<dbReference type="EMBL" id="LMVM01000002">
    <property type="protein sequence ID" value="PAV05696.1"/>
    <property type="molecule type" value="Genomic_DNA"/>
</dbReference>
<name>A0A2A2H8Q6_METBR</name>